<evidence type="ECO:0000313" key="9">
    <source>
        <dbReference type="EMBL" id="QHT24551.1"/>
    </source>
</evidence>
<evidence type="ECO:0000259" key="8">
    <source>
        <dbReference type="SMART" id="SM00534"/>
    </source>
</evidence>
<dbReference type="InterPro" id="IPR003615">
    <property type="entry name" value="HNH_nuc"/>
</dbReference>
<dbReference type="GO" id="GO:0006298">
    <property type="term" value="P:mismatch repair"/>
    <property type="evidence" value="ECO:0007669"/>
    <property type="project" value="InterPro"/>
</dbReference>
<accession>A0A6C0E7E2</accession>
<evidence type="ECO:0000256" key="2">
    <source>
        <dbReference type="ARBA" id="ARBA00022741"/>
    </source>
</evidence>
<dbReference type="InterPro" id="IPR036187">
    <property type="entry name" value="DNA_mismatch_repair_MutS_sf"/>
</dbReference>
<dbReference type="SUPFAM" id="SSF55271">
    <property type="entry name" value="DNA repair protein MutS, domain I"/>
    <property type="match status" value="1"/>
</dbReference>
<dbReference type="PANTHER" id="PTHR11361:SF34">
    <property type="entry name" value="DNA MISMATCH REPAIR PROTEIN MSH1, MITOCHONDRIAL"/>
    <property type="match status" value="1"/>
</dbReference>
<dbReference type="GO" id="GO:0005524">
    <property type="term" value="F:ATP binding"/>
    <property type="evidence" value="ECO:0007669"/>
    <property type="project" value="UniProtKB-KW"/>
</dbReference>
<dbReference type="SMART" id="SM00534">
    <property type="entry name" value="MUTSac"/>
    <property type="match status" value="1"/>
</dbReference>
<dbReference type="SUPFAM" id="SSF53150">
    <property type="entry name" value="DNA repair protein MutS, domain II"/>
    <property type="match status" value="1"/>
</dbReference>
<dbReference type="InterPro" id="IPR007695">
    <property type="entry name" value="DNA_mismatch_repair_MutS-lik_N"/>
</dbReference>
<dbReference type="InterPro" id="IPR007696">
    <property type="entry name" value="DNA_mismatch_repair_MutS_core"/>
</dbReference>
<dbReference type="PANTHER" id="PTHR11361">
    <property type="entry name" value="DNA MISMATCH REPAIR PROTEIN MUTS FAMILY MEMBER"/>
    <property type="match status" value="1"/>
</dbReference>
<dbReference type="SMART" id="SM00533">
    <property type="entry name" value="MUTSd"/>
    <property type="match status" value="1"/>
</dbReference>
<comment type="similarity">
    <text evidence="1">Belongs to the DNA mismatch repair MutS family.</text>
</comment>
<dbReference type="SUPFAM" id="SSF52540">
    <property type="entry name" value="P-loop containing nucleoside triphosphate hydrolases"/>
    <property type="match status" value="1"/>
</dbReference>
<keyword evidence="6" id="KW-0234">DNA repair</keyword>
<dbReference type="InterPro" id="IPR000432">
    <property type="entry name" value="DNA_mismatch_repair_MutS_C"/>
</dbReference>
<dbReference type="InterPro" id="IPR036678">
    <property type="entry name" value="MutS_con_dom_sf"/>
</dbReference>
<dbReference type="SUPFAM" id="SSF48334">
    <property type="entry name" value="DNA repair protein MutS, domain III"/>
    <property type="match status" value="1"/>
</dbReference>
<protein>
    <recommendedName>
        <fullName evidence="10">DNA mismatch repair proteins mutS family domain-containing protein</fullName>
    </recommendedName>
</protein>
<evidence type="ECO:0000256" key="5">
    <source>
        <dbReference type="ARBA" id="ARBA00023125"/>
    </source>
</evidence>
<sequence length="1099" mass="125269">MAKLIDVYFDDQQKYQKQFGEKTVVYIQVGDFFEIYGAEMTNGDQLGVLDKISKLCNFTVSQKNVNVSGASKVFMGGFPLYMIDKYVNILVDDYGWTVVVIKQDEQRSGTTRSLEGIYSPGTNIRTSDDSNTLAMVYIESVNNRKGTGLKTVYIGLSSMDCLSGQATVYETFASDQQTSIIFDEVHKFISAKNPREIIVETVNLEHINDQELAKCLDIYDRHHQINKLNHGKSEKQREFQEKFFEKIYPHTSNISILEHLQLQYKEYGTLSLLLLLKYILDHSNVVLNKIHKPEVWEMNQQLILANNSLQQLNIVENRYNSKEPSLLTIINKTSTVIGTRIFRDRLLNPIKDPGVIQRRYDTINEIMALDSNGVPNKTVYLNLEKNLNKIRDLERLHRQIAMKTIKPIELSGMSYSYGAVIDLYKVIQNMIKNNSNLKAYLSDVLPDETTWKKFVEAKEELDATYDYDKTNFNTLEKIDVNFFLPGCNATIDAHQYEIDHCLLIFQSFADWMNKVISELDTNMVVKTVVRYDYNDTYGHHIYLTKNRFVSFLNKLKAKALAYPDDKFVLEIPKKSVKNGVSKIKYEFDIRAITSINKSRSTNCNDVVVILEDPGNLDNKIVHMKMKEGVVKKQPVSTASYSLFDRLNQKLKADQADLKCTIIAVYKEIIYEYGIKYLECLSRITKFIGEIDVLKAGARMAIEFSYVKPVIKKDPQKGSFLAFTGIRHPIIENINTRAPYITNDLELGDKIDGILLFGVNASGKSSLMKAVGINLILAQAGFFVAAKSFEYYPFDYLFTRIWNNDNIFKGQSTFEVEISELRSIIQKASNKSLVLGDELCSGTETVSASAIVTAGIKRLSNANAKFIFATHLHFLANNSHLVNLKNVKNLHLSVTYDHSTKKLIYDRKLKDGSGPSTYGLEVCKAMGLDEDFLKEAFEIRKEISHDQSGSLSNQKTSKYNSDVRVDKCLVCNAKGEDVHHIQFQCTANKIGMIGSIHKNRESNLVVLCKECHNKVHSNQLTIRGYIETSEGIELDYNYPSREEVEEKNKSSKKYTDDDINYIMSLNKAGSPIKNIKIALDKNRNLILSEATIRKIIKEHK</sequence>
<keyword evidence="3" id="KW-0227">DNA damage</keyword>
<dbReference type="EMBL" id="MN739746">
    <property type="protein sequence ID" value="QHT24551.1"/>
    <property type="molecule type" value="Genomic_DNA"/>
</dbReference>
<evidence type="ECO:0000259" key="7">
    <source>
        <dbReference type="SMART" id="SM00533"/>
    </source>
</evidence>
<dbReference type="AlphaFoldDB" id="A0A6C0E7E2"/>
<reference evidence="9" key="1">
    <citation type="journal article" date="2020" name="Nature">
        <title>Giant virus diversity and host interactions through global metagenomics.</title>
        <authorList>
            <person name="Schulz F."/>
            <person name="Roux S."/>
            <person name="Paez-Espino D."/>
            <person name="Jungbluth S."/>
            <person name="Walsh D.A."/>
            <person name="Denef V.J."/>
            <person name="McMahon K.D."/>
            <person name="Konstantinidis K.T."/>
            <person name="Eloe-Fadrosh E.A."/>
            <person name="Kyrpides N.C."/>
            <person name="Woyke T."/>
        </authorList>
    </citation>
    <scope>NUCLEOTIDE SEQUENCE</scope>
    <source>
        <strain evidence="9">GVMAG-M-3300023179-150</strain>
    </source>
</reference>
<dbReference type="Gene3D" id="1.10.1420.10">
    <property type="match status" value="1"/>
</dbReference>
<dbReference type="Pfam" id="PF01624">
    <property type="entry name" value="MutS_I"/>
    <property type="match status" value="1"/>
</dbReference>
<keyword evidence="5" id="KW-0238">DNA-binding</keyword>
<dbReference type="GO" id="GO:0140664">
    <property type="term" value="F:ATP-dependent DNA damage sensor activity"/>
    <property type="evidence" value="ECO:0007669"/>
    <property type="project" value="InterPro"/>
</dbReference>
<dbReference type="Gene3D" id="3.40.1170.10">
    <property type="entry name" value="DNA repair protein MutS, domain I"/>
    <property type="match status" value="1"/>
</dbReference>
<proteinExistence type="inferred from homology"/>
<evidence type="ECO:0008006" key="10">
    <source>
        <dbReference type="Google" id="ProtNLM"/>
    </source>
</evidence>
<dbReference type="Pfam" id="PF00488">
    <property type="entry name" value="MutS_V"/>
    <property type="match status" value="1"/>
</dbReference>
<evidence type="ECO:0000256" key="3">
    <source>
        <dbReference type="ARBA" id="ARBA00022763"/>
    </source>
</evidence>
<dbReference type="InterPro" id="IPR016151">
    <property type="entry name" value="DNA_mismatch_repair_MutS_N"/>
</dbReference>
<organism evidence="9">
    <name type="scientific">viral metagenome</name>
    <dbReference type="NCBI Taxonomy" id="1070528"/>
    <lineage>
        <taxon>unclassified sequences</taxon>
        <taxon>metagenomes</taxon>
        <taxon>organismal metagenomes</taxon>
    </lineage>
</organism>
<dbReference type="GO" id="GO:0030983">
    <property type="term" value="F:mismatched DNA binding"/>
    <property type="evidence" value="ECO:0007669"/>
    <property type="project" value="InterPro"/>
</dbReference>
<dbReference type="InterPro" id="IPR027417">
    <property type="entry name" value="P-loop_NTPase"/>
</dbReference>
<feature type="domain" description="DNA mismatch repair proteins mutS family" evidence="8">
    <location>
        <begin position="750"/>
        <end position="940"/>
    </location>
</feature>
<dbReference type="InterPro" id="IPR045076">
    <property type="entry name" value="MutS"/>
</dbReference>
<dbReference type="Pfam" id="PF05192">
    <property type="entry name" value="MutS_III"/>
    <property type="match status" value="1"/>
</dbReference>
<evidence type="ECO:0000256" key="6">
    <source>
        <dbReference type="ARBA" id="ARBA00023204"/>
    </source>
</evidence>
<dbReference type="Gene3D" id="3.40.50.300">
    <property type="entry name" value="P-loop containing nucleotide triphosphate hydrolases"/>
    <property type="match status" value="1"/>
</dbReference>
<evidence type="ECO:0000256" key="1">
    <source>
        <dbReference type="ARBA" id="ARBA00006271"/>
    </source>
</evidence>
<keyword evidence="2" id="KW-0547">Nucleotide-binding</keyword>
<dbReference type="CDD" id="cd00085">
    <property type="entry name" value="HNHc"/>
    <property type="match status" value="1"/>
</dbReference>
<feature type="domain" description="DNA mismatch repair protein MutS core" evidence="7">
    <location>
        <begin position="321"/>
        <end position="733"/>
    </location>
</feature>
<name>A0A6C0E7E2_9ZZZZ</name>
<dbReference type="InterPro" id="IPR017261">
    <property type="entry name" value="DNA_mismatch_repair_MutS/MSH"/>
</dbReference>
<keyword evidence="4" id="KW-0067">ATP-binding</keyword>
<evidence type="ECO:0000256" key="4">
    <source>
        <dbReference type="ARBA" id="ARBA00022840"/>
    </source>
</evidence>
<dbReference type="PIRSF" id="PIRSF037677">
    <property type="entry name" value="DNA_mis_repair_Msh6"/>
    <property type="match status" value="1"/>
</dbReference>